<sequence>MAQETNGAAVKPVVLSPKDAATFRSMVKLYESKSYKKALKSAEGLLKKYPTHGESLSMKGLILSFLSRKNETPEYLDKGVQYDPTSYLCWYVRGLFYKSEMDYDEALRSVTNAVKFGPSNTNAVKELANLQIHKRLYKAYVITRSNLLQAQPTLISSWTSYAIAKELNGDVKGAIDVINSFVDSLRVVPEPRTDPAFAEAITYRNSLYFTLKDYESAQKDLEMVQKHGLDNLYLLEAKLKLALWEMKSSNGSDASAEKAVMAAMNAIQFNPDDGRYFAYLEDALGYDRSKLSERNEDAMREYTVLYDNLIEQFPKSLTARTIPLEIFPEGKEFERFAKSYISSMVERGAPSLFVSLKFIYTDELKVSCVERIVNEIYEKSLIDPNALPTTTVWTLHFLAKHYDAVNQPELALEKVNEGLDHSPTLIELFLSKARILKHLGRYKDASAVLTEARELDLQDRFVNSKAAKYNLRANQIDETRAAIALFTKNDKEGDGVGDLKDMQAIWFVREMAAAYKRLGILSLAVKRYRNAIDIYKEWYTDQHDFHAYAAHKGIIRAYTDLIRWEDHLYEDQVFGDICSELIGIYLEVYDKFKDKDEEQKKHFVSVPPEFKVSATGWATEDVDRDGEQFLLDSDLLDEASKLVTILVKEQSKSQSSWKCSFEVHLRMKKFMLALQAIKRSLTLPDKGGDWWLASAIARLRIAVAQETDPKVLPEAIKDVIEKSLPNEFHNISTKDPVRFLTEIGSSSESDDREKWSVIEALLGMNCTAIALKSLNTLNLDNIKLCESGLAILQSYESNELIEVLKKRCSEDYKDADFCQY</sequence>
<gene>
    <name evidence="4" type="ORF">CANCADRAFT_31779</name>
</gene>
<dbReference type="EMBL" id="KV453842">
    <property type="protein sequence ID" value="ODV90978.1"/>
    <property type="molecule type" value="Genomic_DNA"/>
</dbReference>
<dbReference type="InterPro" id="IPR021183">
    <property type="entry name" value="NatA_aux_su"/>
</dbReference>
<evidence type="ECO:0000313" key="5">
    <source>
        <dbReference type="Proteomes" id="UP000095023"/>
    </source>
</evidence>
<dbReference type="InterPro" id="IPR019734">
    <property type="entry name" value="TPR_rpt"/>
</dbReference>
<evidence type="ECO:0000256" key="2">
    <source>
        <dbReference type="ARBA" id="ARBA00022803"/>
    </source>
</evidence>
<dbReference type="Gene3D" id="1.25.40.1010">
    <property type="match status" value="2"/>
</dbReference>
<proteinExistence type="predicted"/>
<dbReference type="PIRSF" id="PIRSF000422">
    <property type="entry name" value="N-terminal-AcTrfase-A_aux_su"/>
    <property type="match status" value="1"/>
</dbReference>
<dbReference type="SMART" id="SM00028">
    <property type="entry name" value="TPR"/>
    <property type="match status" value="6"/>
</dbReference>
<evidence type="ECO:0000256" key="3">
    <source>
        <dbReference type="PROSITE-ProRule" id="PRU00339"/>
    </source>
</evidence>
<protein>
    <submittedName>
        <fullName evidence="4">Uncharacterized protein</fullName>
    </submittedName>
</protein>
<dbReference type="SUPFAM" id="SSF48452">
    <property type="entry name" value="TPR-like"/>
    <property type="match status" value="3"/>
</dbReference>
<dbReference type="PROSITE" id="PS50005">
    <property type="entry name" value="TPR"/>
    <property type="match status" value="1"/>
</dbReference>
<dbReference type="Gene3D" id="1.25.40.1040">
    <property type="match status" value="1"/>
</dbReference>
<dbReference type="Pfam" id="PF12569">
    <property type="entry name" value="NatA_aux_su"/>
    <property type="match status" value="1"/>
</dbReference>
<dbReference type="PANTHER" id="PTHR22767:SF2">
    <property type="entry name" value="N(ALPHA)-ACETYLTRANSFERASE 15_16, ISOFORM A"/>
    <property type="match status" value="1"/>
</dbReference>
<dbReference type="PANTHER" id="PTHR22767">
    <property type="entry name" value="N-TERMINAL ACETYLTRANSFERASE-RELATED"/>
    <property type="match status" value="1"/>
</dbReference>
<keyword evidence="5" id="KW-1185">Reference proteome</keyword>
<dbReference type="Proteomes" id="UP000095023">
    <property type="component" value="Unassembled WGS sequence"/>
</dbReference>
<reference evidence="5" key="1">
    <citation type="submission" date="2016-02" db="EMBL/GenBank/DDBJ databases">
        <title>Comparative genomics of biotechnologically important yeasts.</title>
        <authorList>
            <consortium name="DOE Joint Genome Institute"/>
            <person name="Riley R."/>
            <person name="Haridas S."/>
            <person name="Wolfe K.H."/>
            <person name="Lopes M.R."/>
            <person name="Hittinger C.T."/>
            <person name="Goker M."/>
            <person name="Salamov A."/>
            <person name="Wisecaver J."/>
            <person name="Long T.M."/>
            <person name="Aerts A.L."/>
            <person name="Barry K."/>
            <person name="Choi C."/>
            <person name="Clum A."/>
            <person name="Coughlan A.Y."/>
            <person name="Deshpande S."/>
            <person name="Douglass A.P."/>
            <person name="Hanson S.J."/>
            <person name="Klenk H.-P."/>
            <person name="Labutti K."/>
            <person name="Lapidus A."/>
            <person name="Lindquist E."/>
            <person name="Lipzen A."/>
            <person name="Meier-Kolthoff J.P."/>
            <person name="Ohm R.A."/>
            <person name="Otillar R.P."/>
            <person name="Pangilinan J."/>
            <person name="Peng Y."/>
            <person name="Rokas A."/>
            <person name="Rosa C.A."/>
            <person name="Scheuner C."/>
            <person name="Sibirny A.A."/>
            <person name="Slot J.C."/>
            <person name="Stielow J.B."/>
            <person name="Sun H."/>
            <person name="Kurtzman C.P."/>
            <person name="Blackwell M."/>
            <person name="Jeffries T.W."/>
            <person name="Grigoriev I.V."/>
        </authorList>
    </citation>
    <scope>NUCLEOTIDE SEQUENCE [LARGE SCALE GENOMIC DNA]</scope>
    <source>
        <strain evidence="5">NRRL Y-17796</strain>
    </source>
</reference>
<name>A0A1E4TH19_9ASCO</name>
<dbReference type="InterPro" id="IPR011990">
    <property type="entry name" value="TPR-like_helical_dom_sf"/>
</dbReference>
<keyword evidence="2 3" id="KW-0802">TPR repeat</keyword>
<evidence type="ECO:0000256" key="1">
    <source>
        <dbReference type="ARBA" id="ARBA00022737"/>
    </source>
</evidence>
<accession>A0A1E4TH19</accession>
<dbReference type="OrthoDB" id="10263032at2759"/>
<evidence type="ECO:0000313" key="4">
    <source>
        <dbReference type="EMBL" id="ODV90978.1"/>
    </source>
</evidence>
<keyword evidence="1" id="KW-0677">Repeat</keyword>
<dbReference type="GO" id="GO:0031415">
    <property type="term" value="C:NatA complex"/>
    <property type="evidence" value="ECO:0007669"/>
    <property type="project" value="TreeGrafter"/>
</dbReference>
<dbReference type="AlphaFoldDB" id="A0A1E4TH19"/>
<organism evidence="4 5">
    <name type="scientific">Tortispora caseinolytica NRRL Y-17796</name>
    <dbReference type="NCBI Taxonomy" id="767744"/>
    <lineage>
        <taxon>Eukaryota</taxon>
        <taxon>Fungi</taxon>
        <taxon>Dikarya</taxon>
        <taxon>Ascomycota</taxon>
        <taxon>Saccharomycotina</taxon>
        <taxon>Trigonopsidomycetes</taxon>
        <taxon>Trigonopsidales</taxon>
        <taxon>Trigonopsidaceae</taxon>
        <taxon>Tortispora</taxon>
    </lineage>
</organism>
<feature type="repeat" description="TPR" evidence="3">
    <location>
        <begin position="87"/>
        <end position="120"/>
    </location>
</feature>